<evidence type="ECO:0000256" key="3">
    <source>
        <dbReference type="ARBA" id="ARBA00022692"/>
    </source>
</evidence>
<keyword evidence="7" id="KW-0446">Lipid-binding</keyword>
<accession>A0A9W7T4P3</accession>
<comment type="subcellular location">
    <subcellularLocation>
        <location evidence="1">Endoplasmic reticulum membrane</location>
    </subcellularLocation>
</comment>
<keyword evidence="13" id="KW-1185">Reference proteome</keyword>
<keyword evidence="8" id="KW-0472">Membrane</keyword>
<feature type="signal peptide" evidence="10">
    <location>
        <begin position="1"/>
        <end position="17"/>
    </location>
</feature>
<evidence type="ECO:0000256" key="6">
    <source>
        <dbReference type="ARBA" id="ARBA00023055"/>
    </source>
</evidence>
<evidence type="ECO:0000256" key="10">
    <source>
        <dbReference type="SAM" id="SignalP"/>
    </source>
</evidence>
<keyword evidence="2" id="KW-0813">Transport</keyword>
<gene>
    <name evidence="12" type="ORF">IRJ41_002345</name>
</gene>
<dbReference type="Proteomes" id="UP001059041">
    <property type="component" value="Unassembled WGS sequence"/>
</dbReference>
<evidence type="ECO:0000313" key="13">
    <source>
        <dbReference type="Proteomes" id="UP001059041"/>
    </source>
</evidence>
<dbReference type="InterPro" id="IPR031468">
    <property type="entry name" value="SMP_LBD"/>
</dbReference>
<dbReference type="AlphaFoldDB" id="A0A9W7T4P3"/>
<dbReference type="CDD" id="cd21675">
    <property type="entry name" value="SMP_TEX2"/>
    <property type="match status" value="1"/>
</dbReference>
<dbReference type="PANTHER" id="PTHR13466">
    <property type="entry name" value="TEX2 PROTEIN-RELATED"/>
    <property type="match status" value="1"/>
</dbReference>
<evidence type="ECO:0000256" key="4">
    <source>
        <dbReference type="ARBA" id="ARBA00022824"/>
    </source>
</evidence>
<feature type="chain" id="PRO_5040939923" evidence="10">
    <location>
        <begin position="18"/>
        <end position="358"/>
    </location>
</feature>
<dbReference type="GO" id="GO:0008289">
    <property type="term" value="F:lipid binding"/>
    <property type="evidence" value="ECO:0007669"/>
    <property type="project" value="UniProtKB-KW"/>
</dbReference>
<keyword evidence="3" id="KW-0812">Transmembrane</keyword>
<proteinExistence type="predicted"/>
<dbReference type="GO" id="GO:0005789">
    <property type="term" value="C:endoplasmic reticulum membrane"/>
    <property type="evidence" value="ECO:0007669"/>
    <property type="project" value="UniProtKB-SubCell"/>
</dbReference>
<dbReference type="EMBL" id="JAFHDT010000272">
    <property type="protein sequence ID" value="KAI7790011.1"/>
    <property type="molecule type" value="Genomic_DNA"/>
</dbReference>
<feature type="domain" description="SMP-LTD" evidence="11">
    <location>
        <begin position="268"/>
        <end position="358"/>
    </location>
</feature>
<feature type="compositionally biased region" description="Low complexity" evidence="9">
    <location>
        <begin position="190"/>
        <end position="206"/>
    </location>
</feature>
<keyword evidence="10" id="KW-0732">Signal</keyword>
<keyword evidence="5" id="KW-1133">Transmembrane helix</keyword>
<organism evidence="12 13">
    <name type="scientific">Triplophysa rosa</name>
    <name type="common">Cave loach</name>
    <dbReference type="NCBI Taxonomy" id="992332"/>
    <lineage>
        <taxon>Eukaryota</taxon>
        <taxon>Metazoa</taxon>
        <taxon>Chordata</taxon>
        <taxon>Craniata</taxon>
        <taxon>Vertebrata</taxon>
        <taxon>Euteleostomi</taxon>
        <taxon>Actinopterygii</taxon>
        <taxon>Neopterygii</taxon>
        <taxon>Teleostei</taxon>
        <taxon>Ostariophysi</taxon>
        <taxon>Cypriniformes</taxon>
        <taxon>Nemacheilidae</taxon>
        <taxon>Triplophysa</taxon>
    </lineage>
</organism>
<keyword evidence="6" id="KW-0445">Lipid transport</keyword>
<comment type="caution">
    <text evidence="12">The sequence shown here is derived from an EMBL/GenBank/DDBJ whole genome shotgun (WGS) entry which is preliminary data.</text>
</comment>
<dbReference type="GO" id="GO:0006869">
    <property type="term" value="P:lipid transport"/>
    <property type="evidence" value="ECO:0007669"/>
    <property type="project" value="UniProtKB-KW"/>
</dbReference>
<dbReference type="PROSITE" id="PS51847">
    <property type="entry name" value="SMP"/>
    <property type="match status" value="1"/>
</dbReference>
<protein>
    <submittedName>
        <fullName evidence="12">Testis-expressed sequence 2 protein</fullName>
    </submittedName>
</protein>
<evidence type="ECO:0000256" key="7">
    <source>
        <dbReference type="ARBA" id="ARBA00023121"/>
    </source>
</evidence>
<evidence type="ECO:0000256" key="9">
    <source>
        <dbReference type="SAM" id="MobiDB-lite"/>
    </source>
</evidence>
<dbReference type="PANTHER" id="PTHR13466:SF2">
    <property type="entry name" value="TESTIS-EXPRESSED PROTEIN 2"/>
    <property type="match status" value="1"/>
</dbReference>
<evidence type="ECO:0000256" key="1">
    <source>
        <dbReference type="ARBA" id="ARBA00004586"/>
    </source>
</evidence>
<sequence>MEGTTLIVLLVVNVSHGWINEIHSYDPATYLATHTHSVYVRLEGSILRLSKPNRNIPRRATFNEPKPDVTYVSQKIYDLTNSKIYLVPHGLARKRVWNKKYPICIELAKQDDFMAKAQEDKTEGTEEKTPAVGDKSEGVGTGEEAKRTHTEPILYLFGRTGRDKEEWFKRMLFASKLKSEARKPLGLPTSLSAGLSHSRSSSQGSLDEVIHSHPRQKDLGASVKQKVLEYNVYMAKYVSQSTVSLVTSPVQSAGSSPGTVKKFPASHGQESVSEAWVNALLGRIFWDFLGEEYWADMVSKKIQKKLSKIRLPYFMNELTLTELDMGISIPKILRSSKPSVDYRGDLHPGPACILGLYS</sequence>
<evidence type="ECO:0000256" key="2">
    <source>
        <dbReference type="ARBA" id="ARBA00022448"/>
    </source>
</evidence>
<feature type="region of interest" description="Disordered" evidence="9">
    <location>
        <begin position="117"/>
        <end position="145"/>
    </location>
</feature>
<evidence type="ECO:0000256" key="5">
    <source>
        <dbReference type="ARBA" id="ARBA00022989"/>
    </source>
</evidence>
<evidence type="ECO:0000259" key="11">
    <source>
        <dbReference type="PROSITE" id="PS51847"/>
    </source>
</evidence>
<feature type="region of interest" description="Disordered" evidence="9">
    <location>
        <begin position="188"/>
        <end position="209"/>
    </location>
</feature>
<evidence type="ECO:0000256" key="8">
    <source>
        <dbReference type="ARBA" id="ARBA00023136"/>
    </source>
</evidence>
<reference evidence="12" key="1">
    <citation type="submission" date="2021-02" db="EMBL/GenBank/DDBJ databases">
        <title>Comparative genomics reveals that relaxation of natural selection precedes convergent phenotypic evolution of cavefish.</title>
        <authorList>
            <person name="Peng Z."/>
        </authorList>
    </citation>
    <scope>NUCLEOTIDE SEQUENCE</scope>
    <source>
        <tissue evidence="12">Muscle</tissue>
    </source>
</reference>
<keyword evidence="4" id="KW-0256">Endoplasmic reticulum</keyword>
<name>A0A9W7T4P3_TRIRA</name>
<evidence type="ECO:0000313" key="12">
    <source>
        <dbReference type="EMBL" id="KAI7790011.1"/>
    </source>
</evidence>